<keyword evidence="1" id="KW-0812">Transmembrane</keyword>
<evidence type="ECO:0000313" key="3">
    <source>
        <dbReference type="EMBL" id="MBU2787450.1"/>
    </source>
</evidence>
<dbReference type="Pfam" id="PF11127">
    <property type="entry name" value="YgaP-like_TM"/>
    <property type="match status" value="1"/>
</dbReference>
<dbReference type="RefSeq" id="WP_215872016.1">
    <property type="nucleotide sequence ID" value="NZ_JAAXYO010000039.1"/>
</dbReference>
<accession>A0AAE2YNQ1</accession>
<dbReference type="InterPro" id="IPR021309">
    <property type="entry name" value="YgaP-like_TM"/>
</dbReference>
<dbReference type="AlphaFoldDB" id="A0AAE2YNQ1"/>
<feature type="domain" description="Inner membrane protein YgaP-like transmembrane" evidence="2">
    <location>
        <begin position="2"/>
        <end position="61"/>
    </location>
</feature>
<keyword evidence="1" id="KW-0472">Membrane</keyword>
<dbReference type="Proteomes" id="UP001197378">
    <property type="component" value="Unassembled WGS sequence"/>
</dbReference>
<dbReference type="Gene3D" id="6.10.140.1340">
    <property type="match status" value="1"/>
</dbReference>
<protein>
    <submittedName>
        <fullName evidence="3">DUF2892 domain-containing protein</fullName>
    </submittedName>
</protein>
<proteinExistence type="predicted"/>
<comment type="caution">
    <text evidence="3">The sequence shown here is derived from an EMBL/GenBank/DDBJ whole genome shotgun (WGS) entry which is preliminary data.</text>
</comment>
<feature type="transmembrane region" description="Helical" evidence="1">
    <location>
        <begin position="32"/>
        <end position="57"/>
    </location>
</feature>
<sequence>MTTENWVRVVAGTFVFVSVALGAPSSPIFVSEWFLVFTLFVGFNLFQSGISGFCPLVNILHKMGVSDAPSCGR</sequence>
<evidence type="ECO:0000256" key="1">
    <source>
        <dbReference type="SAM" id="Phobius"/>
    </source>
</evidence>
<name>A0AAE2YNQ1_9PROT</name>
<evidence type="ECO:0000259" key="2">
    <source>
        <dbReference type="Pfam" id="PF11127"/>
    </source>
</evidence>
<dbReference type="EMBL" id="JAAXYO010000039">
    <property type="protein sequence ID" value="MBU2787450.1"/>
    <property type="molecule type" value="Genomic_DNA"/>
</dbReference>
<evidence type="ECO:0000313" key="4">
    <source>
        <dbReference type="Proteomes" id="UP001197378"/>
    </source>
</evidence>
<gene>
    <name evidence="3" type="ORF">HFQ13_04350</name>
</gene>
<keyword evidence="1" id="KW-1133">Transmembrane helix</keyword>
<reference evidence="3" key="1">
    <citation type="journal article" date="2021" name="ISME J.">
        <title>Genomic evolution of the class Acidithiobacillia: deep-branching Proteobacteria living in extreme acidic conditions.</title>
        <authorList>
            <person name="Moya-Beltran A."/>
            <person name="Beard S."/>
            <person name="Rojas-Villalobos C."/>
            <person name="Issotta F."/>
            <person name="Gallardo Y."/>
            <person name="Ulloa R."/>
            <person name="Giaveno A."/>
            <person name="Degli Esposti M."/>
            <person name="Johnson D.B."/>
            <person name="Quatrini R."/>
        </authorList>
    </citation>
    <scope>NUCLEOTIDE SEQUENCE</scope>
    <source>
        <strain evidence="3">VAN18-1</strain>
    </source>
</reference>
<keyword evidence="4" id="KW-1185">Reference proteome</keyword>
<organism evidence="3 4">
    <name type="scientific">Igneacidithiobacillus copahuensis</name>
    <dbReference type="NCBI Taxonomy" id="2724909"/>
    <lineage>
        <taxon>Bacteria</taxon>
        <taxon>Pseudomonadati</taxon>
        <taxon>Pseudomonadota</taxon>
        <taxon>Acidithiobacillia</taxon>
        <taxon>Acidithiobacillales</taxon>
        <taxon>Acidithiobacillaceae</taxon>
        <taxon>Igneacidithiobacillus</taxon>
    </lineage>
</organism>